<feature type="compositionally biased region" description="Basic and acidic residues" evidence="4">
    <location>
        <begin position="111"/>
        <end position="169"/>
    </location>
</feature>
<evidence type="ECO:0000256" key="2">
    <source>
        <dbReference type="ARBA" id="ARBA00004496"/>
    </source>
</evidence>
<feature type="region of interest" description="Disordered" evidence="4">
    <location>
        <begin position="677"/>
        <end position="698"/>
    </location>
</feature>
<dbReference type="Pfam" id="PF00170">
    <property type="entry name" value="bZIP_1"/>
    <property type="match status" value="1"/>
</dbReference>
<accession>A0AAF1BMT5</accession>
<name>A0AAF1BMT5_9TREE</name>
<organism evidence="6 7">
    <name type="scientific">Vanrija pseudolonga</name>
    <dbReference type="NCBI Taxonomy" id="143232"/>
    <lineage>
        <taxon>Eukaryota</taxon>
        <taxon>Fungi</taxon>
        <taxon>Dikarya</taxon>
        <taxon>Basidiomycota</taxon>
        <taxon>Agaricomycotina</taxon>
        <taxon>Tremellomycetes</taxon>
        <taxon>Trichosporonales</taxon>
        <taxon>Trichosporonaceae</taxon>
        <taxon>Vanrija</taxon>
    </lineage>
</organism>
<dbReference type="PROSITE" id="PS50217">
    <property type="entry name" value="BZIP"/>
    <property type="match status" value="1"/>
</dbReference>
<dbReference type="Gene3D" id="1.10.238.100">
    <property type="entry name" value="YAP1 redox domain. Chain B"/>
    <property type="match status" value="1"/>
</dbReference>
<dbReference type="RefSeq" id="XP_062623115.1">
    <property type="nucleotide sequence ID" value="XM_062767131.1"/>
</dbReference>
<dbReference type="CDD" id="cd14688">
    <property type="entry name" value="bZIP_YAP"/>
    <property type="match status" value="1"/>
</dbReference>
<dbReference type="PANTHER" id="PTHR40621">
    <property type="entry name" value="TRANSCRIPTION FACTOR KAPC-RELATED"/>
    <property type="match status" value="1"/>
</dbReference>
<dbReference type="Proteomes" id="UP000827549">
    <property type="component" value="Chromosome 1"/>
</dbReference>
<evidence type="ECO:0000259" key="5">
    <source>
        <dbReference type="PROSITE" id="PS50217"/>
    </source>
</evidence>
<dbReference type="GO" id="GO:0005737">
    <property type="term" value="C:cytoplasm"/>
    <property type="evidence" value="ECO:0007669"/>
    <property type="project" value="UniProtKB-SubCell"/>
</dbReference>
<dbReference type="AlphaFoldDB" id="A0AAF1BMT5"/>
<dbReference type="SUPFAM" id="SSF57959">
    <property type="entry name" value="Leucine zipper domain"/>
    <property type="match status" value="1"/>
</dbReference>
<reference evidence="6" key="1">
    <citation type="submission" date="2023-10" db="EMBL/GenBank/DDBJ databases">
        <authorList>
            <person name="Noh H."/>
        </authorList>
    </citation>
    <scope>NUCLEOTIDE SEQUENCE</scope>
    <source>
        <strain evidence="6">DUCC4014</strain>
    </source>
</reference>
<feature type="region of interest" description="Disordered" evidence="4">
    <location>
        <begin position="562"/>
        <end position="586"/>
    </location>
</feature>
<feature type="domain" description="BZIP" evidence="5">
    <location>
        <begin position="144"/>
        <end position="207"/>
    </location>
</feature>
<gene>
    <name evidence="6" type="primary">napA</name>
    <name evidence="6" type="ORF">LOC62_01G000678</name>
</gene>
<protein>
    <submittedName>
        <fullName evidence="6">AP-1-like transcription factor napA</fullName>
    </submittedName>
</protein>
<dbReference type="GeneID" id="87803936"/>
<evidence type="ECO:0000256" key="1">
    <source>
        <dbReference type="ARBA" id="ARBA00004123"/>
    </source>
</evidence>
<feature type="compositionally biased region" description="Acidic residues" evidence="4">
    <location>
        <begin position="100"/>
        <end position="109"/>
    </location>
</feature>
<dbReference type="InterPro" id="IPR046347">
    <property type="entry name" value="bZIP_sf"/>
</dbReference>
<dbReference type="Gene3D" id="1.20.5.170">
    <property type="match status" value="1"/>
</dbReference>
<dbReference type="PROSITE" id="PS00036">
    <property type="entry name" value="BZIP_BASIC"/>
    <property type="match status" value="1"/>
</dbReference>
<evidence type="ECO:0000313" key="7">
    <source>
        <dbReference type="Proteomes" id="UP000827549"/>
    </source>
</evidence>
<dbReference type="GO" id="GO:0090575">
    <property type="term" value="C:RNA polymerase II transcription regulator complex"/>
    <property type="evidence" value="ECO:0007669"/>
    <property type="project" value="TreeGrafter"/>
</dbReference>
<keyword evidence="7" id="KW-1185">Reference proteome</keyword>
<evidence type="ECO:0000313" key="6">
    <source>
        <dbReference type="EMBL" id="WOO77083.1"/>
    </source>
</evidence>
<proteinExistence type="predicted"/>
<feature type="compositionally biased region" description="Polar residues" evidence="4">
    <location>
        <begin position="301"/>
        <end position="366"/>
    </location>
</feature>
<dbReference type="InterPro" id="IPR004827">
    <property type="entry name" value="bZIP"/>
</dbReference>
<dbReference type="GO" id="GO:0000976">
    <property type="term" value="F:transcription cis-regulatory region binding"/>
    <property type="evidence" value="ECO:0007669"/>
    <property type="project" value="InterPro"/>
</dbReference>
<feature type="compositionally biased region" description="Low complexity" evidence="4">
    <location>
        <begin position="562"/>
        <end position="571"/>
    </location>
</feature>
<dbReference type="InterPro" id="IPR023167">
    <property type="entry name" value="Yap1_redox_dom_sf"/>
</dbReference>
<dbReference type="GO" id="GO:0001228">
    <property type="term" value="F:DNA-binding transcription activator activity, RNA polymerase II-specific"/>
    <property type="evidence" value="ECO:0007669"/>
    <property type="project" value="TreeGrafter"/>
</dbReference>
<feature type="region of interest" description="Disordered" evidence="4">
    <location>
        <begin position="21"/>
        <end position="169"/>
    </location>
</feature>
<comment type="subcellular location">
    <subcellularLocation>
        <location evidence="2">Cytoplasm</location>
    </subcellularLocation>
    <subcellularLocation>
        <location evidence="1">Nucleus</location>
    </subcellularLocation>
</comment>
<evidence type="ECO:0000256" key="3">
    <source>
        <dbReference type="ARBA" id="ARBA00023242"/>
    </source>
</evidence>
<dbReference type="EMBL" id="CP086714">
    <property type="protein sequence ID" value="WOO77083.1"/>
    <property type="molecule type" value="Genomic_DNA"/>
</dbReference>
<feature type="region of interest" description="Disordered" evidence="4">
    <location>
        <begin position="296"/>
        <end position="368"/>
    </location>
</feature>
<dbReference type="SUPFAM" id="SSF111430">
    <property type="entry name" value="YAP1 redox domain"/>
    <property type="match status" value="1"/>
</dbReference>
<dbReference type="SMART" id="SM00338">
    <property type="entry name" value="BRLZ"/>
    <property type="match status" value="1"/>
</dbReference>
<dbReference type="InterPro" id="IPR050936">
    <property type="entry name" value="AP-1-like"/>
</dbReference>
<dbReference type="PANTHER" id="PTHR40621:SF6">
    <property type="entry name" value="AP-1-LIKE TRANSCRIPTION FACTOR YAP1-RELATED"/>
    <property type="match status" value="1"/>
</dbReference>
<keyword evidence="3" id="KW-0539">Nucleus</keyword>
<sequence>MEALNPLTPNTAAFLDSLAFGDIDTKTPNPTAFPPSAFFPVPGRDTPEESSPDSIVDANDGKQTRNQSFNLSDDSEAEMTTAAAAQNKRKAQPSNPAADDHDDDEDSFSENDGHEDKRQHGNDKRGRRNTLEKKGNEKGPKDTTTKAQRRKEQNRAAQKAFRERREAKVRDLEAKVAELEAKSFGASVENENLRGILRRLQEENVALKQAAFTFSVPFNGNSTTATNNAAAPASAAAAAQRSGQQTPTAAALNQQPSGIDWSQFANFKVQQIAKPPSPPQSVSNDSLRSIHEASPHLAHRGSNSSIPGASPESLVSINGPSPSSGSERNTAPTLFSGNTTSQPQLSRSPNTQSPADNLSTPSSIGGTNKEDVEALFRSLYPNGIDSILASANNTGNTPAATNTTATQPVQSVQSQYTFLSSQPALTSLADSSSNTYAKLFGDATAYRDSSVSANPLAGLNSLNTSTNSNASTANAIPASNPLSNQAQWADLTENSVSDFLASLSGANATTDTADALGSAEEDAFSKQLEALIAQSGGTSPSAPFVFPGTTFSPNAYLNMSPSPLQSLSNSQTPRSTTGESASASASPSSDAAAAFASSTGAPVCGTSKVIHVLGDDGRVMRPSEVWTKMGMHTTEPGDFLIDDLCDQMKSKATCKDGRRYMKFDDVKTMVAARASGVDCDEASPPPKTEYTDPAESQARLNEAYIQANGGL</sequence>
<evidence type="ECO:0000256" key="4">
    <source>
        <dbReference type="SAM" id="MobiDB-lite"/>
    </source>
</evidence>